<dbReference type="GO" id="GO:0008270">
    <property type="term" value="F:zinc ion binding"/>
    <property type="evidence" value="ECO:0007669"/>
    <property type="project" value="UniProtKB-KW"/>
</dbReference>
<dbReference type="Proteomes" id="UP000187406">
    <property type="component" value="Unassembled WGS sequence"/>
</dbReference>
<evidence type="ECO:0000313" key="4">
    <source>
        <dbReference type="EMBL" id="GAV79118.1"/>
    </source>
</evidence>
<dbReference type="InterPro" id="IPR007527">
    <property type="entry name" value="Znf_SWIM"/>
</dbReference>
<evidence type="ECO:0000313" key="5">
    <source>
        <dbReference type="Proteomes" id="UP000187406"/>
    </source>
</evidence>
<dbReference type="GO" id="GO:0003676">
    <property type="term" value="F:nucleic acid binding"/>
    <property type="evidence" value="ECO:0007669"/>
    <property type="project" value="InterPro"/>
</dbReference>
<feature type="region of interest" description="Disordered" evidence="2">
    <location>
        <begin position="64"/>
        <end position="95"/>
    </location>
</feature>
<dbReference type="EMBL" id="BDDD01001916">
    <property type="protein sequence ID" value="GAV79118.1"/>
    <property type="molecule type" value="Genomic_DNA"/>
</dbReference>
<dbReference type="InParanoid" id="A0A1Q3CG75"/>
<keyword evidence="1" id="KW-0479">Metal-binding</keyword>
<accession>A0A1Q3CG75</accession>
<feature type="domain" description="SWIM-type" evidence="3">
    <location>
        <begin position="1"/>
        <end position="29"/>
    </location>
</feature>
<evidence type="ECO:0000259" key="3">
    <source>
        <dbReference type="PROSITE" id="PS50966"/>
    </source>
</evidence>
<keyword evidence="1" id="KW-0862">Zinc</keyword>
<sequence>MANKHCSCEEWSISGLLCKHVVTCIPRARARLEDLWDEFFSIKKYLKTYENIIHIHPLPEESLDATDGLDKLQSPTLGRLRRDRMREPNEGEKQKRSSTVKCFICHQFGHNMRGCQRDTRPNMVNYTKLIL</sequence>
<name>A0A1Q3CG75_CEPFO</name>
<dbReference type="AlphaFoldDB" id="A0A1Q3CG75"/>
<dbReference type="InterPro" id="IPR036875">
    <property type="entry name" value="Znf_CCHC_sf"/>
</dbReference>
<comment type="caution">
    <text evidence="4">The sequence shown here is derived from an EMBL/GenBank/DDBJ whole genome shotgun (WGS) entry which is preliminary data.</text>
</comment>
<dbReference type="PROSITE" id="PS50966">
    <property type="entry name" value="ZF_SWIM"/>
    <property type="match status" value="1"/>
</dbReference>
<protein>
    <submittedName>
        <fullName evidence="4">SWIM domain-containing protein</fullName>
    </submittedName>
</protein>
<dbReference type="STRING" id="3775.A0A1Q3CG75"/>
<evidence type="ECO:0000256" key="1">
    <source>
        <dbReference type="PROSITE-ProRule" id="PRU00325"/>
    </source>
</evidence>
<evidence type="ECO:0000256" key="2">
    <source>
        <dbReference type="SAM" id="MobiDB-lite"/>
    </source>
</evidence>
<dbReference type="Pfam" id="PF04434">
    <property type="entry name" value="SWIM"/>
    <property type="match status" value="1"/>
</dbReference>
<keyword evidence="5" id="KW-1185">Reference proteome</keyword>
<dbReference type="OrthoDB" id="1747614at2759"/>
<dbReference type="SUPFAM" id="SSF57756">
    <property type="entry name" value="Retrovirus zinc finger-like domains"/>
    <property type="match status" value="1"/>
</dbReference>
<organism evidence="4 5">
    <name type="scientific">Cephalotus follicularis</name>
    <name type="common">Albany pitcher plant</name>
    <dbReference type="NCBI Taxonomy" id="3775"/>
    <lineage>
        <taxon>Eukaryota</taxon>
        <taxon>Viridiplantae</taxon>
        <taxon>Streptophyta</taxon>
        <taxon>Embryophyta</taxon>
        <taxon>Tracheophyta</taxon>
        <taxon>Spermatophyta</taxon>
        <taxon>Magnoliopsida</taxon>
        <taxon>eudicotyledons</taxon>
        <taxon>Gunneridae</taxon>
        <taxon>Pentapetalae</taxon>
        <taxon>rosids</taxon>
        <taxon>fabids</taxon>
        <taxon>Oxalidales</taxon>
        <taxon>Cephalotaceae</taxon>
        <taxon>Cephalotus</taxon>
    </lineage>
</organism>
<gene>
    <name evidence="4" type="ORF">CFOL_v3_22583</name>
</gene>
<feature type="compositionally biased region" description="Basic and acidic residues" evidence="2">
    <location>
        <begin position="84"/>
        <end position="95"/>
    </location>
</feature>
<proteinExistence type="predicted"/>
<reference evidence="5" key="1">
    <citation type="submission" date="2016-04" db="EMBL/GenBank/DDBJ databases">
        <title>Cephalotus genome sequencing.</title>
        <authorList>
            <person name="Fukushima K."/>
            <person name="Hasebe M."/>
            <person name="Fang X."/>
        </authorList>
    </citation>
    <scope>NUCLEOTIDE SEQUENCE [LARGE SCALE GENOMIC DNA]</scope>
    <source>
        <strain evidence="5">cv. St1</strain>
    </source>
</reference>
<keyword evidence="1" id="KW-0863">Zinc-finger</keyword>